<evidence type="ECO:0000313" key="2">
    <source>
        <dbReference type="EMBL" id="KAK9666006.1"/>
    </source>
</evidence>
<dbReference type="AlphaFoldDB" id="A0AAW1GQP0"/>
<organism evidence="2 3">
    <name type="scientific">Saponaria officinalis</name>
    <name type="common">Common soapwort</name>
    <name type="synonym">Lychnis saponaria</name>
    <dbReference type="NCBI Taxonomy" id="3572"/>
    <lineage>
        <taxon>Eukaryota</taxon>
        <taxon>Viridiplantae</taxon>
        <taxon>Streptophyta</taxon>
        <taxon>Embryophyta</taxon>
        <taxon>Tracheophyta</taxon>
        <taxon>Spermatophyta</taxon>
        <taxon>Magnoliopsida</taxon>
        <taxon>eudicotyledons</taxon>
        <taxon>Gunneridae</taxon>
        <taxon>Pentapetalae</taxon>
        <taxon>Caryophyllales</taxon>
        <taxon>Caryophyllaceae</taxon>
        <taxon>Caryophylleae</taxon>
        <taxon>Saponaria</taxon>
    </lineage>
</organism>
<dbReference type="Proteomes" id="UP001443914">
    <property type="component" value="Unassembled WGS sequence"/>
</dbReference>
<keyword evidence="3" id="KW-1185">Reference proteome</keyword>
<evidence type="ECO:0000256" key="1">
    <source>
        <dbReference type="SAM" id="MobiDB-lite"/>
    </source>
</evidence>
<accession>A0AAW1GQP0</accession>
<proteinExistence type="predicted"/>
<evidence type="ECO:0000313" key="3">
    <source>
        <dbReference type="Proteomes" id="UP001443914"/>
    </source>
</evidence>
<feature type="compositionally biased region" description="Polar residues" evidence="1">
    <location>
        <begin position="21"/>
        <end position="32"/>
    </location>
</feature>
<gene>
    <name evidence="2" type="ORF">RND81_14G153000</name>
</gene>
<protein>
    <submittedName>
        <fullName evidence="2">Uncharacterized protein</fullName>
    </submittedName>
</protein>
<dbReference type="EMBL" id="JBDFQZ010000014">
    <property type="protein sequence ID" value="KAK9666006.1"/>
    <property type="molecule type" value="Genomic_DNA"/>
</dbReference>
<sequence>MKELERQANEAKQQQQQQQQGSSTSSYPTSVPNYYGDNESEEQKLRKMRLQLIDDRIGAADESMTRTGAINTNHNVVYVINNNTIVQAPNYASNSSSTLPDDPISREQYLRNMRQQLIDAQIQAADESITRTGVIGTNNRLMYTDYSFVSNIR</sequence>
<comment type="caution">
    <text evidence="2">The sequence shown here is derived from an EMBL/GenBank/DDBJ whole genome shotgun (WGS) entry which is preliminary data.</text>
</comment>
<feature type="region of interest" description="Disordered" evidence="1">
    <location>
        <begin position="1"/>
        <end position="43"/>
    </location>
</feature>
<name>A0AAW1GQP0_SAPOF</name>
<reference evidence="2" key="1">
    <citation type="submission" date="2024-03" db="EMBL/GenBank/DDBJ databases">
        <title>WGS assembly of Saponaria officinalis var. Norfolk2.</title>
        <authorList>
            <person name="Jenkins J."/>
            <person name="Shu S."/>
            <person name="Grimwood J."/>
            <person name="Barry K."/>
            <person name="Goodstein D."/>
            <person name="Schmutz J."/>
            <person name="Leebens-Mack J."/>
            <person name="Osbourn A."/>
        </authorList>
    </citation>
    <scope>NUCLEOTIDE SEQUENCE [LARGE SCALE GENOMIC DNA]</scope>
    <source>
        <strain evidence="2">JIC</strain>
    </source>
</reference>